<sequence length="634" mass="72303">MLHCFLRFYSSFFPISISEKKERKNLQRQMPKFNRKDFVVKSLKWLGGSAAVGLTGGLGYSFFGNSQYKESFPHVPENHADFPPNGKSVCIVGGGLAGLQAGCELADRGFQVTILEKTGTAGGKLKTWKDKHFGKKHFGKKGYDREHGLHAIWGFYKNLREFIGRHKFKIKKLSTNDSFYYFVSKRGVQSKIHSTTWPIPFDRLEMVNNGIYVPSREDINVPASNMVETLFVSMKMWGFDFSNQKDRLYLDSITFYDWAIQNGMSVEYIKHFFDALAEMGFFMTTKECSALAVVNFIKLGNQPSDSKVDFFQWPPNESFIEPMIAHIESKGGKIIYHQEISGIEKDASGKVKSVRTNEALPKGKIRRCRICGNVIGAGDYDHCPFCGAHHSEIEVLDNIKPGVFDADYFVIACDVPGTKKFLTTSRLSDEDDYFKKVMKLSNAHILCVNLLYENSDAWSKRFPEGKWSAIDFMPTGYEYLGFTSNWSAVQIPELKEKKIDLIEVQVSKWKELLQYPFPKIAEIVHEELKQILPDLPKFSEFYINHWDTYTGFRPGDEANRPTIQSPIDNLLFIGDWVFVDQHSVFMERTNVMAKTATNMLLKKIGAKDGYITVLRSGIPDLATDLLKYVTSVRS</sequence>
<dbReference type="EMBL" id="RQHW01000065">
    <property type="protein sequence ID" value="TGN17604.1"/>
    <property type="molecule type" value="Genomic_DNA"/>
</dbReference>
<dbReference type="CDD" id="cd00350">
    <property type="entry name" value="rubredoxin_like"/>
    <property type="match status" value="1"/>
</dbReference>
<keyword evidence="3" id="KW-1185">Reference proteome</keyword>
<dbReference type="GO" id="GO:0016491">
    <property type="term" value="F:oxidoreductase activity"/>
    <property type="evidence" value="ECO:0007669"/>
    <property type="project" value="InterPro"/>
</dbReference>
<feature type="domain" description="Amine oxidase" evidence="1">
    <location>
        <begin position="403"/>
        <end position="587"/>
    </location>
</feature>
<name>A0A4R9LW85_9LEPT</name>
<reference evidence="2" key="1">
    <citation type="journal article" date="2019" name="PLoS Negl. Trop. Dis.">
        <title>Revisiting the worldwide diversity of Leptospira species in the environment.</title>
        <authorList>
            <person name="Vincent A.T."/>
            <person name="Schiettekatte O."/>
            <person name="Bourhy P."/>
            <person name="Veyrier F.J."/>
            <person name="Picardeau M."/>
        </authorList>
    </citation>
    <scope>NUCLEOTIDE SEQUENCE [LARGE SCALE GENOMIC DNA]</scope>
    <source>
        <strain evidence="2">201300427</strain>
    </source>
</reference>
<dbReference type="SUPFAM" id="SSF51905">
    <property type="entry name" value="FAD/NAD(P)-binding domain"/>
    <property type="match status" value="1"/>
</dbReference>
<dbReference type="PANTHER" id="PTHR42923">
    <property type="entry name" value="PROTOPORPHYRINOGEN OXIDASE"/>
    <property type="match status" value="1"/>
</dbReference>
<dbReference type="Pfam" id="PF01593">
    <property type="entry name" value="Amino_oxidase"/>
    <property type="match status" value="1"/>
</dbReference>
<evidence type="ECO:0000259" key="1">
    <source>
        <dbReference type="Pfam" id="PF01593"/>
    </source>
</evidence>
<dbReference type="Pfam" id="PF13450">
    <property type="entry name" value="NAD_binding_8"/>
    <property type="match status" value="1"/>
</dbReference>
<dbReference type="InterPro" id="IPR050464">
    <property type="entry name" value="Zeta_carotene_desat/Oxidored"/>
</dbReference>
<protein>
    <submittedName>
        <fullName evidence="2">FAD-binding protein</fullName>
    </submittedName>
</protein>
<dbReference type="Proteomes" id="UP000298058">
    <property type="component" value="Unassembled WGS sequence"/>
</dbReference>
<gene>
    <name evidence="2" type="ORF">EHS15_16360</name>
</gene>
<dbReference type="InterPro" id="IPR002937">
    <property type="entry name" value="Amino_oxidase"/>
</dbReference>
<dbReference type="AlphaFoldDB" id="A0A4R9LW85"/>
<dbReference type="InterPro" id="IPR036188">
    <property type="entry name" value="FAD/NAD-bd_sf"/>
</dbReference>
<evidence type="ECO:0000313" key="2">
    <source>
        <dbReference type="EMBL" id="TGN17604.1"/>
    </source>
</evidence>
<evidence type="ECO:0000313" key="3">
    <source>
        <dbReference type="Proteomes" id="UP000298058"/>
    </source>
</evidence>
<dbReference type="Gene3D" id="3.50.50.60">
    <property type="entry name" value="FAD/NAD(P)-binding domain"/>
    <property type="match status" value="1"/>
</dbReference>
<dbReference type="OrthoDB" id="311718at2"/>
<accession>A0A4R9LW85</accession>
<organism evidence="2 3">
    <name type="scientific">Leptospira idonii</name>
    <dbReference type="NCBI Taxonomy" id="1193500"/>
    <lineage>
        <taxon>Bacteria</taxon>
        <taxon>Pseudomonadati</taxon>
        <taxon>Spirochaetota</taxon>
        <taxon>Spirochaetia</taxon>
        <taxon>Leptospirales</taxon>
        <taxon>Leptospiraceae</taxon>
        <taxon>Leptospira</taxon>
    </lineage>
</organism>
<proteinExistence type="predicted"/>
<comment type="caution">
    <text evidence="2">The sequence shown here is derived from an EMBL/GenBank/DDBJ whole genome shotgun (WGS) entry which is preliminary data.</text>
</comment>